<feature type="region of interest" description="Disordered" evidence="1">
    <location>
        <begin position="696"/>
        <end position="734"/>
    </location>
</feature>
<feature type="compositionally biased region" description="Polar residues" evidence="1">
    <location>
        <begin position="790"/>
        <end position="808"/>
    </location>
</feature>
<feature type="compositionally biased region" description="Polar residues" evidence="1">
    <location>
        <begin position="643"/>
        <end position="652"/>
    </location>
</feature>
<feature type="compositionally biased region" description="Polar residues" evidence="1">
    <location>
        <begin position="358"/>
        <end position="370"/>
    </location>
</feature>
<evidence type="ECO:0000313" key="2">
    <source>
        <dbReference type="Proteomes" id="UP000046392"/>
    </source>
</evidence>
<organism evidence="2 3">
    <name type="scientific">Strongyloides papillosus</name>
    <name type="common">Intestinal threadworm</name>
    <dbReference type="NCBI Taxonomy" id="174720"/>
    <lineage>
        <taxon>Eukaryota</taxon>
        <taxon>Metazoa</taxon>
        <taxon>Ecdysozoa</taxon>
        <taxon>Nematoda</taxon>
        <taxon>Chromadorea</taxon>
        <taxon>Rhabditida</taxon>
        <taxon>Tylenchina</taxon>
        <taxon>Panagrolaimomorpha</taxon>
        <taxon>Strongyloidoidea</taxon>
        <taxon>Strongyloididae</taxon>
        <taxon>Strongyloides</taxon>
    </lineage>
</organism>
<feature type="compositionally biased region" description="Polar residues" evidence="1">
    <location>
        <begin position="452"/>
        <end position="472"/>
    </location>
</feature>
<evidence type="ECO:0000256" key="1">
    <source>
        <dbReference type="SAM" id="MobiDB-lite"/>
    </source>
</evidence>
<proteinExistence type="predicted"/>
<dbReference type="AlphaFoldDB" id="A0A0N5BND0"/>
<feature type="compositionally biased region" description="Polar residues" evidence="1">
    <location>
        <begin position="385"/>
        <end position="405"/>
    </location>
</feature>
<dbReference type="Proteomes" id="UP000046392">
    <property type="component" value="Unplaced"/>
</dbReference>
<feature type="compositionally biased region" description="Polar residues" evidence="1">
    <location>
        <begin position="412"/>
        <end position="445"/>
    </location>
</feature>
<feature type="compositionally biased region" description="Polar residues" evidence="1">
    <location>
        <begin position="696"/>
        <end position="718"/>
    </location>
</feature>
<evidence type="ECO:0000313" key="3">
    <source>
        <dbReference type="WBParaSite" id="SPAL_0000740900.1"/>
    </source>
</evidence>
<sequence length="808" mass="86031">MKKNKVSAAETYYFDTKSRFDESEVRLEKVRENFTALTKAIELLNKKIESKGLMNNIAKLDDANVIGSEDQEYIQKVSRNIVRATNIAFRKLKLLNDKYAELKNLKEKKNQDEVSRSFLNQSTILDNSFILEKTYIGETENLFTTNINRNKDFQNYLRKRCSKPVEKKFVKTLPFMQNVVIKKDEIDVESTVKNVKNMLEKCLIVSRTVNSSFSENSGIDVYLTKEDVTKIRQDTLNEAKEYAADFKATLEMTRKLMAAEMPKIDFNPPKEDIKEQKKVEGNGALPQKSIDRYAKPVEINKTANVFPNKQECIEKKNEVVNKTPTKVEESKITTEKNVELTGEVNADNSLSTKKDNETASLTKEVSNESTKGLFLGESDQDKNSTKSTISDSVNSPTLSTKSVFTSDKDSDSTTPRKTVFSENSGNLETPKSPLLSNTSTTTDTPKSLLFENVSTPKNNENSPSSIFGGSTKTPTQQGSFFGGTGTTTTPTKSSIFGGSPATPKQSVFGQSSFGGSQASGQSPFGGSQASGQSAFGGSQTSGQSAFGGSQASGQSAFGGSQTPGQSVFGGSKQSTPSVFGGSQQPTTSAFGGSQQSGQSVFGGSQQSGQSVFGGSQQTGQSVFGGSQSKSVFGGSAFGGSFGNTTTKPSQPNGGVDDGSNISTGFFSGMSGLGSQVSEKKNVFAQSAFGASNNAPKESSAFSFAKPPQTNAFQQNSNAPKPGFFSSNSSSSFGSSNTAFAKPAFGGSSTGSFGTPANTSTFGKSAFGQSSFGQSSFSSFANKTGSGFGGLSNSQQQSTFGNSSTTNKG</sequence>
<feature type="compositionally biased region" description="Polar residues" evidence="1">
    <location>
        <begin position="571"/>
        <end position="589"/>
    </location>
</feature>
<feature type="compositionally biased region" description="Low complexity" evidence="1">
    <location>
        <begin position="590"/>
        <end position="634"/>
    </location>
</feature>
<feature type="compositionally biased region" description="Low complexity" evidence="1">
    <location>
        <begin position="508"/>
        <end position="560"/>
    </location>
</feature>
<reference evidence="3" key="1">
    <citation type="submission" date="2017-02" db="UniProtKB">
        <authorList>
            <consortium name="WormBaseParasite"/>
        </authorList>
    </citation>
    <scope>IDENTIFICATION</scope>
</reference>
<feature type="compositionally biased region" description="Polar residues" evidence="1">
    <location>
        <begin position="492"/>
        <end position="507"/>
    </location>
</feature>
<keyword evidence="2" id="KW-1185">Reference proteome</keyword>
<dbReference type="WBParaSite" id="SPAL_0000740900.1">
    <property type="protein sequence ID" value="SPAL_0000740900.1"/>
    <property type="gene ID" value="SPAL_0000740900"/>
</dbReference>
<feature type="region of interest" description="Disordered" evidence="1">
    <location>
        <begin position="787"/>
        <end position="808"/>
    </location>
</feature>
<dbReference type="STRING" id="174720.A0A0N5BND0"/>
<feature type="compositionally biased region" description="Low complexity" evidence="1">
    <location>
        <begin position="722"/>
        <end position="734"/>
    </location>
</feature>
<feature type="region of interest" description="Disordered" evidence="1">
    <location>
        <begin position="347"/>
        <end position="663"/>
    </location>
</feature>
<accession>A0A0N5BND0</accession>
<protein>
    <submittedName>
        <fullName evidence="3">Nucleoporin NUP214</fullName>
    </submittedName>
</protein>
<name>A0A0N5BND0_STREA</name>